<gene>
    <name evidence="1" type="ORF">CVS47_00911</name>
</gene>
<dbReference type="EMBL" id="CP031423">
    <property type="protein sequence ID" value="AZS36310.1"/>
    <property type="molecule type" value="Genomic_DNA"/>
</dbReference>
<evidence type="ECO:0000313" key="2">
    <source>
        <dbReference type="Proteomes" id="UP000276888"/>
    </source>
</evidence>
<dbReference type="Proteomes" id="UP000276888">
    <property type="component" value="Chromosome"/>
</dbReference>
<protein>
    <submittedName>
        <fullName evidence="1">Uncharacterized protein</fullName>
    </submittedName>
</protein>
<keyword evidence="2" id="KW-1185">Reference proteome</keyword>
<name>A0A3Q9IZ18_9MICO</name>
<reference evidence="1 2" key="1">
    <citation type="submission" date="2018-08" db="EMBL/GenBank/DDBJ databases">
        <title>Microbacterium lemovicicum sp. nov., a bacterium isolated from a natural uranium-rich soil.</title>
        <authorList>
            <person name="ORTET P."/>
        </authorList>
    </citation>
    <scope>NUCLEOTIDE SEQUENCE [LARGE SCALE GENOMIC DNA]</scope>
    <source>
        <strain evidence="1 2">Viu22</strain>
    </source>
</reference>
<accession>A0A3Q9IZ18</accession>
<sequence>MAGGVAAAGLALGATILLWWAIDETHFPRTDAAFDQLTDTLSAIPGVTLDGSERWVESPTFSDARAWIGATVDESALDAVREAACLSPYPDDVDWALRVSTDGGNAVTLSIGEEGTGPCPLVGLDAAPLFDRLDDVVTGLALYANVQADGRLSLLAEEDPADGVGGLLPLVAHAEDLRDAAGMDSTTAVEVGAPSLGVVVAAGEQERLSAMLSALVDEHGVTRYFADGGPQIDGVDKVQVVAPAEEHRAVEARVRDSGLPVADLPVRFLPSD</sequence>
<organism evidence="1 2">
    <name type="scientific">Microbacterium lemovicicum</name>
    <dbReference type="NCBI Taxonomy" id="1072463"/>
    <lineage>
        <taxon>Bacteria</taxon>
        <taxon>Bacillati</taxon>
        <taxon>Actinomycetota</taxon>
        <taxon>Actinomycetes</taxon>
        <taxon>Micrococcales</taxon>
        <taxon>Microbacteriaceae</taxon>
        <taxon>Microbacterium</taxon>
    </lineage>
</organism>
<dbReference type="AlphaFoldDB" id="A0A3Q9IZ18"/>
<evidence type="ECO:0000313" key="1">
    <source>
        <dbReference type="EMBL" id="AZS36310.1"/>
    </source>
</evidence>
<dbReference type="KEGG" id="mlv:CVS47_00911"/>
<proteinExistence type="predicted"/>